<feature type="active site" evidence="1">
    <location>
        <position position="189"/>
    </location>
</feature>
<feature type="transmembrane region" description="Helical" evidence="2">
    <location>
        <begin position="47"/>
        <end position="66"/>
    </location>
</feature>
<dbReference type="GO" id="GO:0006508">
    <property type="term" value="P:proteolysis"/>
    <property type="evidence" value="ECO:0007669"/>
    <property type="project" value="InterPro"/>
</dbReference>
<dbReference type="EMBL" id="VUNQ01000013">
    <property type="protein sequence ID" value="MSU01341.1"/>
    <property type="molecule type" value="Genomic_DNA"/>
</dbReference>
<accession>A0A6N7XH22</accession>
<dbReference type="Pfam" id="PF03419">
    <property type="entry name" value="Peptidase_U4"/>
    <property type="match status" value="1"/>
</dbReference>
<evidence type="ECO:0000256" key="2">
    <source>
        <dbReference type="SAM" id="Phobius"/>
    </source>
</evidence>
<comment type="caution">
    <text evidence="3">The sequence shown here is derived from an EMBL/GenBank/DDBJ whole genome shotgun (WGS) entry which is preliminary data.</text>
</comment>
<evidence type="ECO:0000313" key="4">
    <source>
        <dbReference type="Proteomes" id="UP000469523"/>
    </source>
</evidence>
<dbReference type="AlphaFoldDB" id="A0A6N7XH22"/>
<name>A0A6N7XH22_9FIRM</name>
<gene>
    <name evidence="3" type="ORF">FYJ83_07665</name>
</gene>
<dbReference type="Proteomes" id="UP000469523">
    <property type="component" value="Unassembled WGS sequence"/>
</dbReference>
<keyword evidence="2" id="KW-0472">Membrane</keyword>
<dbReference type="PIRSF" id="PIRSF018571">
    <property type="entry name" value="SpoIIGA"/>
    <property type="match status" value="1"/>
</dbReference>
<sequence length="318" mass="36241">MENKIDRGGISLYVVAEYLFIENFLINYAILQSTKIITRTKTKKSRIFITSTISALYPFVLFFPMLSFLTNFFMKIIISIVIVKLAYNSKSLSLYLKQLSAFYVISFVFAGASIGTYYFTNSYEDILFKYNGVNHSIPMKYIFLGVILGGIMIKGIFHYYQEKVSKEKELLDTTIYLNDQKVCFTALTDTGNSLIEPISKSPVFVVEYKVIKGLLPERLKNIYDNNREEDFTALQGAIEDVGDEIILRLIPFKAVGAKNGILLGFRPDYITVTEDSYEKIYNDLLIGIFNDKLSHDDQYQGLLNVNILNGGDLSVKEN</sequence>
<feature type="transmembrane region" description="Helical" evidence="2">
    <location>
        <begin position="99"/>
        <end position="119"/>
    </location>
</feature>
<protein>
    <recommendedName>
        <fullName evidence="5">Sporulation sigma-E factor-processing peptidase</fullName>
    </recommendedName>
</protein>
<dbReference type="GO" id="GO:0004190">
    <property type="term" value="F:aspartic-type endopeptidase activity"/>
    <property type="evidence" value="ECO:0007669"/>
    <property type="project" value="InterPro"/>
</dbReference>
<feature type="transmembrane region" description="Helical" evidence="2">
    <location>
        <begin position="139"/>
        <end position="160"/>
    </location>
</feature>
<dbReference type="GO" id="GO:0030436">
    <property type="term" value="P:asexual sporulation"/>
    <property type="evidence" value="ECO:0007669"/>
    <property type="project" value="InterPro"/>
</dbReference>
<keyword evidence="4" id="KW-1185">Reference proteome</keyword>
<dbReference type="InterPro" id="IPR005081">
    <property type="entry name" value="SpoIIGA"/>
</dbReference>
<feature type="transmembrane region" description="Helical" evidence="2">
    <location>
        <begin position="72"/>
        <end position="87"/>
    </location>
</feature>
<proteinExistence type="predicted"/>
<evidence type="ECO:0008006" key="5">
    <source>
        <dbReference type="Google" id="ProtNLM"/>
    </source>
</evidence>
<evidence type="ECO:0000256" key="1">
    <source>
        <dbReference type="PIRSR" id="PIRSR018571-1"/>
    </source>
</evidence>
<organism evidence="3 4">
    <name type="scientific">Tissierella pigra</name>
    <dbReference type="NCBI Taxonomy" id="2607614"/>
    <lineage>
        <taxon>Bacteria</taxon>
        <taxon>Bacillati</taxon>
        <taxon>Bacillota</taxon>
        <taxon>Tissierellia</taxon>
        <taxon>Tissierellales</taxon>
        <taxon>Tissierellaceae</taxon>
        <taxon>Tissierella</taxon>
    </lineage>
</organism>
<evidence type="ECO:0000313" key="3">
    <source>
        <dbReference type="EMBL" id="MSU01341.1"/>
    </source>
</evidence>
<feature type="transmembrane region" description="Helical" evidence="2">
    <location>
        <begin position="12"/>
        <end position="31"/>
    </location>
</feature>
<reference evidence="3 4" key="1">
    <citation type="submission" date="2019-09" db="EMBL/GenBank/DDBJ databases">
        <title>In-depth cultivation of the pig gut microbiome towards novel bacterial diversity and tailored functional studies.</title>
        <authorList>
            <person name="Wylensek D."/>
            <person name="Hitch T.C.A."/>
            <person name="Clavel T."/>
        </authorList>
    </citation>
    <scope>NUCLEOTIDE SEQUENCE [LARGE SCALE GENOMIC DNA]</scope>
    <source>
        <strain evidence="3 4">WCA3-693-APC-4?</strain>
    </source>
</reference>
<keyword evidence="2" id="KW-1133">Transmembrane helix</keyword>
<keyword evidence="2" id="KW-0812">Transmembrane</keyword>